<organism evidence="6">
    <name type="scientific">freshwater metagenome</name>
    <dbReference type="NCBI Taxonomy" id="449393"/>
    <lineage>
        <taxon>unclassified sequences</taxon>
        <taxon>metagenomes</taxon>
        <taxon>ecological metagenomes</taxon>
    </lineage>
</organism>
<accession>A0A6J6CCK1</accession>
<dbReference type="InterPro" id="IPR022496">
    <property type="entry name" value="T6A_TsaB"/>
</dbReference>
<dbReference type="NCBIfam" id="TIGR01575">
    <property type="entry name" value="rimI"/>
    <property type="match status" value="1"/>
</dbReference>
<proteinExistence type="inferred from homology"/>
<dbReference type="SUPFAM" id="SSF53067">
    <property type="entry name" value="Actin-like ATPase domain"/>
    <property type="match status" value="1"/>
</dbReference>
<evidence type="ECO:0000313" key="6">
    <source>
        <dbReference type="EMBL" id="CAB4549160.1"/>
    </source>
</evidence>
<reference evidence="6" key="1">
    <citation type="submission" date="2020-05" db="EMBL/GenBank/DDBJ databases">
        <authorList>
            <person name="Chiriac C."/>
            <person name="Salcher M."/>
            <person name="Ghai R."/>
            <person name="Kavagutti S V."/>
        </authorList>
    </citation>
    <scope>NUCLEOTIDE SEQUENCE</scope>
</reference>
<evidence type="ECO:0000256" key="4">
    <source>
        <dbReference type="ARBA" id="ARBA00023315"/>
    </source>
</evidence>
<sequence length="344" mass="37762">MKRALTIDTSTARTIVGVVENERVIWSDFVEGATSHGGALGELIGKAQGLADVDHVIVGMGPGPFTGLRVGIIFAQGFAKARSIPCIGVVSLDAIAYSQELSDKTVISIDARRKERYWARYEKSGARISEISVSKSELVPSGIDDQHPTPLGLVRAANNDRSIRREPLYLRKPDAALAPLVDIHLRELRFFDLGEILGIERELFPDPWSLGQFKEELSFSPRSRYYIVLEDRTGETPRIVGYAGIAFTGANEPVDIHTLAVAKEYQGRGLGQRMLDHLVEKARALSASSILLEVRDGNEPARALYAKNGFTEISRRVGYYARFGDALVMERKFDNPSTSSGGDA</sequence>
<dbReference type="CDD" id="cd04301">
    <property type="entry name" value="NAT_SF"/>
    <property type="match status" value="1"/>
</dbReference>
<dbReference type="PANTHER" id="PTHR43420:SF44">
    <property type="entry name" value="ACETYLTRANSFERASE YPEA"/>
    <property type="match status" value="1"/>
</dbReference>
<gene>
    <name evidence="6" type="ORF">UFOPK1506_00325</name>
</gene>
<dbReference type="PROSITE" id="PS51186">
    <property type="entry name" value="GNAT"/>
    <property type="match status" value="1"/>
</dbReference>
<keyword evidence="3" id="KW-0808">Transferase</keyword>
<evidence type="ECO:0000259" key="5">
    <source>
        <dbReference type="PROSITE" id="PS51186"/>
    </source>
</evidence>
<dbReference type="SUPFAM" id="SSF55729">
    <property type="entry name" value="Acyl-CoA N-acyltransferases (Nat)"/>
    <property type="match status" value="1"/>
</dbReference>
<dbReference type="InterPro" id="IPR043129">
    <property type="entry name" value="ATPase_NBD"/>
</dbReference>
<dbReference type="EMBL" id="CAEZSV010000038">
    <property type="protein sequence ID" value="CAB4549160.1"/>
    <property type="molecule type" value="Genomic_DNA"/>
</dbReference>
<dbReference type="InterPro" id="IPR050680">
    <property type="entry name" value="YpeA/RimI_acetyltransf"/>
</dbReference>
<dbReference type="PANTHER" id="PTHR43420">
    <property type="entry name" value="ACETYLTRANSFERASE"/>
    <property type="match status" value="1"/>
</dbReference>
<dbReference type="InterPro" id="IPR000905">
    <property type="entry name" value="Gcp-like_dom"/>
</dbReference>
<feature type="domain" description="N-acetyltransferase" evidence="5">
    <location>
        <begin position="183"/>
        <end position="334"/>
    </location>
</feature>
<dbReference type="GO" id="GO:0002949">
    <property type="term" value="P:tRNA threonylcarbamoyladenosine modification"/>
    <property type="evidence" value="ECO:0007669"/>
    <property type="project" value="InterPro"/>
</dbReference>
<name>A0A6J6CCK1_9ZZZZ</name>
<protein>
    <submittedName>
        <fullName evidence="6">Unannotated protein</fullName>
    </submittedName>
</protein>
<dbReference type="InterPro" id="IPR006464">
    <property type="entry name" value="AcTrfase_RimI/Ard1"/>
</dbReference>
<evidence type="ECO:0000256" key="1">
    <source>
        <dbReference type="ARBA" id="ARBA00005395"/>
    </source>
</evidence>
<dbReference type="GO" id="GO:0008080">
    <property type="term" value="F:N-acetyltransferase activity"/>
    <property type="evidence" value="ECO:0007669"/>
    <property type="project" value="InterPro"/>
</dbReference>
<dbReference type="InterPro" id="IPR000182">
    <property type="entry name" value="GNAT_dom"/>
</dbReference>
<dbReference type="Pfam" id="PF00583">
    <property type="entry name" value="Acetyltransf_1"/>
    <property type="match status" value="1"/>
</dbReference>
<evidence type="ECO:0000256" key="2">
    <source>
        <dbReference type="ARBA" id="ARBA00022490"/>
    </source>
</evidence>
<dbReference type="InterPro" id="IPR016181">
    <property type="entry name" value="Acyl_CoA_acyltransferase"/>
</dbReference>
<keyword evidence="4" id="KW-0012">Acyltransferase</keyword>
<dbReference type="Gene3D" id="3.30.420.40">
    <property type="match status" value="1"/>
</dbReference>
<evidence type="ECO:0000256" key="3">
    <source>
        <dbReference type="ARBA" id="ARBA00022679"/>
    </source>
</evidence>
<dbReference type="Pfam" id="PF00814">
    <property type="entry name" value="TsaD"/>
    <property type="match status" value="1"/>
</dbReference>
<dbReference type="NCBIfam" id="TIGR03725">
    <property type="entry name" value="T6A_YeaZ"/>
    <property type="match status" value="1"/>
</dbReference>
<comment type="similarity">
    <text evidence="1">Belongs to the acetyltransferase family. RimI subfamily.</text>
</comment>
<dbReference type="AlphaFoldDB" id="A0A6J6CCK1"/>
<dbReference type="Gene3D" id="3.40.630.30">
    <property type="match status" value="1"/>
</dbReference>
<keyword evidence="2" id="KW-0963">Cytoplasm</keyword>